<reference evidence="2" key="1">
    <citation type="journal article" date="2023" name="G3 (Bethesda)">
        <title>Genome assembly and association tests identify interacting loci associated with vigor, precocity, and sex in interspecific pistachio rootstocks.</title>
        <authorList>
            <person name="Palmer W."/>
            <person name="Jacygrad E."/>
            <person name="Sagayaradj S."/>
            <person name="Cavanaugh K."/>
            <person name="Han R."/>
            <person name="Bertier L."/>
            <person name="Beede B."/>
            <person name="Kafkas S."/>
            <person name="Golino D."/>
            <person name="Preece J."/>
            <person name="Michelmore R."/>
        </authorList>
    </citation>
    <scope>NUCLEOTIDE SEQUENCE [LARGE SCALE GENOMIC DNA]</scope>
</reference>
<organism evidence="1 2">
    <name type="scientific">Pistacia integerrima</name>
    <dbReference type="NCBI Taxonomy" id="434235"/>
    <lineage>
        <taxon>Eukaryota</taxon>
        <taxon>Viridiplantae</taxon>
        <taxon>Streptophyta</taxon>
        <taxon>Embryophyta</taxon>
        <taxon>Tracheophyta</taxon>
        <taxon>Spermatophyta</taxon>
        <taxon>Magnoliopsida</taxon>
        <taxon>eudicotyledons</taxon>
        <taxon>Gunneridae</taxon>
        <taxon>Pentapetalae</taxon>
        <taxon>rosids</taxon>
        <taxon>malvids</taxon>
        <taxon>Sapindales</taxon>
        <taxon>Anacardiaceae</taxon>
        <taxon>Pistacia</taxon>
    </lineage>
</organism>
<evidence type="ECO:0000313" key="1">
    <source>
        <dbReference type="EMBL" id="KAJ0024718.1"/>
    </source>
</evidence>
<keyword evidence="2" id="KW-1185">Reference proteome</keyword>
<accession>A0ACC0XVX7</accession>
<evidence type="ECO:0000313" key="2">
    <source>
        <dbReference type="Proteomes" id="UP001163603"/>
    </source>
</evidence>
<dbReference type="EMBL" id="CM047745">
    <property type="protein sequence ID" value="KAJ0024718.1"/>
    <property type="molecule type" value="Genomic_DNA"/>
</dbReference>
<gene>
    <name evidence="1" type="ORF">Pint_07343</name>
</gene>
<protein>
    <submittedName>
        <fullName evidence="1">Uncharacterized protein</fullName>
    </submittedName>
</protein>
<name>A0ACC0XVX7_9ROSI</name>
<dbReference type="Proteomes" id="UP001163603">
    <property type="component" value="Chromosome 10"/>
</dbReference>
<proteinExistence type="predicted"/>
<sequence length="195" mass="22191">MATTSLRLCHEKVFEKTPSTSLCLPGSKIPDWFSYQSSGSSITIVPPQHLCEFQSNDNHWDHSIFGLNLSVTGRWPITFIDSDHIVLGYSPVRVLKGDYTTASFKFRPSIYGYKGPVKGCKVKCCGVSLLYTQPNVIQLNLSVEKWAPRMTLVDHIKTRKRHDDHNPEQINTNGSRSGGTYYEEWEPNHKRVCKM</sequence>
<comment type="caution">
    <text evidence="1">The sequence shown here is derived from an EMBL/GenBank/DDBJ whole genome shotgun (WGS) entry which is preliminary data.</text>
</comment>